<keyword evidence="1" id="KW-0732">Signal</keyword>
<feature type="domain" description="PA14" evidence="2">
    <location>
        <begin position="542"/>
        <end position="699"/>
    </location>
</feature>
<dbReference type="SUPFAM" id="SSF56988">
    <property type="entry name" value="Anthrax protective antigen"/>
    <property type="match status" value="1"/>
</dbReference>
<feature type="chain" id="PRO_5004560218" description="PA14 domain-containing protein" evidence="1">
    <location>
        <begin position="21"/>
        <end position="721"/>
    </location>
</feature>
<dbReference type="PROSITE" id="PS51820">
    <property type="entry name" value="PA14"/>
    <property type="match status" value="2"/>
</dbReference>
<dbReference type="InterPro" id="IPR037524">
    <property type="entry name" value="PA14/GLEYA"/>
</dbReference>
<dbReference type="Proteomes" id="UP000015100">
    <property type="component" value="Unassembled WGS sequence"/>
</dbReference>
<feature type="signal peptide" evidence="1">
    <location>
        <begin position="1"/>
        <end position="20"/>
    </location>
</feature>
<feature type="domain" description="PA14" evidence="2">
    <location>
        <begin position="345"/>
        <end position="501"/>
    </location>
</feature>
<comment type="caution">
    <text evidence="3">The sequence shown here is derived from an EMBL/GenBank/DDBJ whole genome shotgun (WGS) entry which is preliminary data.</text>
</comment>
<dbReference type="AlphaFoldDB" id="S8A1N3"/>
<protein>
    <recommendedName>
        <fullName evidence="2">PA14 domain-containing protein</fullName>
    </recommendedName>
</protein>
<keyword evidence="4" id="KW-1185">Reference proteome</keyword>
<name>S8A1N3_DACHA</name>
<dbReference type="Gene3D" id="2.60.120.1560">
    <property type="match status" value="2"/>
</dbReference>
<organism evidence="3 4">
    <name type="scientific">Dactylellina haptotyla (strain CBS 200.50)</name>
    <name type="common">Nematode-trapping fungus</name>
    <name type="synonym">Monacrosporium haptotylum</name>
    <dbReference type="NCBI Taxonomy" id="1284197"/>
    <lineage>
        <taxon>Eukaryota</taxon>
        <taxon>Fungi</taxon>
        <taxon>Dikarya</taxon>
        <taxon>Ascomycota</taxon>
        <taxon>Pezizomycotina</taxon>
        <taxon>Orbiliomycetes</taxon>
        <taxon>Orbiliales</taxon>
        <taxon>Orbiliaceae</taxon>
        <taxon>Dactylellina</taxon>
    </lineage>
</organism>
<dbReference type="OrthoDB" id="4388755at2759"/>
<dbReference type="Pfam" id="PF10528">
    <property type="entry name" value="GLEYA"/>
    <property type="match status" value="2"/>
</dbReference>
<dbReference type="InterPro" id="IPR018871">
    <property type="entry name" value="GLEYA_adhesin_domain"/>
</dbReference>
<proteinExistence type="predicted"/>
<dbReference type="HOGENOM" id="CLU_383565_0_0_1"/>
<reference evidence="3 4" key="1">
    <citation type="journal article" date="2013" name="PLoS Genet.">
        <title>Genomic mechanisms accounting for the adaptation to parasitism in nematode-trapping fungi.</title>
        <authorList>
            <person name="Meerupati T."/>
            <person name="Andersson K.M."/>
            <person name="Friman E."/>
            <person name="Kumar D."/>
            <person name="Tunlid A."/>
            <person name="Ahren D."/>
        </authorList>
    </citation>
    <scope>NUCLEOTIDE SEQUENCE [LARGE SCALE GENOMIC DNA]</scope>
    <source>
        <strain evidence="3 4">CBS 200.50</strain>
    </source>
</reference>
<reference evidence="4" key="2">
    <citation type="submission" date="2013-04" db="EMBL/GenBank/DDBJ databases">
        <title>Genomic mechanisms accounting for the adaptation to parasitism in nematode-trapping fungi.</title>
        <authorList>
            <person name="Ahren D.G."/>
        </authorList>
    </citation>
    <scope>NUCLEOTIDE SEQUENCE [LARGE SCALE GENOMIC DNA]</scope>
    <source>
        <strain evidence="4">CBS 200.50</strain>
    </source>
</reference>
<sequence length="721" mass="76788">MMFLRASFLWATLFSAVVHAQESCGCLCNHDDCLGVLVGSSVFPASATVSDCISFLWASVTVAGSVVTETITVTTTVTPGEISFVTSAPTVDSSTSSTDGGSLGKRQARSIPEYASACSNSAGYASACECIGVGAQGTTYIQAGQTTIRTTVTITSTYEPRFQTISVTVTATITERTTEATTISLSASPTTVTESSTVTQTLIETTKATDTTTATVTATITERTTEATTVSLSASPTTVTESSTVTQTLIETTKATDTTTATATATVTATITATTTSFETPRVTIIRNTESGTPFSTTILPSSTNPPGTITVIIYQTPQPLPDTTCGNAHLEVAIYDNIFTVTGALPSILPVDFYATNEPYDIKNTGGYSLSPGADVNNLANSPFGFTPRQASNFWTVMARGWFYAPKSQLYTFKADNPDDYIALWLGGKAISRWSGANTDLHGLYTGSSQSFTYQINLSAGSYTPIRLMMINAGTAASFAFNVVGTDNVYYIKQNAPSDYLVQKLCEGDIPFPQWGEEIETADRSCSNGGWQVAEYEHSFAETPGLSAAYNMAYFKTKTPYNTGTTNITGFSIGSSGFPPGLATRPPGPTGYNHRGYFYAPYDDTYNFQLLIPDVRIDLWLGDVAYSGWETTNSNLTAERQVNSGVIQQHLTAGTYLPIRVFLGDDNGSATNNGNIAAYQLNVTDSTGFQYTPYTFGSAFIISRSCDDVHPAYAPFGAES</sequence>
<accession>S8A1N3</accession>
<dbReference type="eggNOG" id="ENOG502SQUM">
    <property type="taxonomic scope" value="Eukaryota"/>
</dbReference>
<dbReference type="EMBL" id="AQGS01001233">
    <property type="protein sequence ID" value="EPS35066.1"/>
    <property type="molecule type" value="Genomic_DNA"/>
</dbReference>
<evidence type="ECO:0000313" key="3">
    <source>
        <dbReference type="EMBL" id="EPS35066.1"/>
    </source>
</evidence>
<evidence type="ECO:0000256" key="1">
    <source>
        <dbReference type="SAM" id="SignalP"/>
    </source>
</evidence>
<evidence type="ECO:0000313" key="4">
    <source>
        <dbReference type="Proteomes" id="UP000015100"/>
    </source>
</evidence>
<gene>
    <name evidence="3" type="ORF">H072_11458</name>
</gene>
<evidence type="ECO:0000259" key="2">
    <source>
        <dbReference type="PROSITE" id="PS51820"/>
    </source>
</evidence>